<dbReference type="Pfam" id="PF13952">
    <property type="entry name" value="DUF4216"/>
    <property type="match status" value="1"/>
</dbReference>
<evidence type="ECO:0000313" key="6">
    <source>
        <dbReference type="Proteomes" id="UP000075243"/>
    </source>
</evidence>
<protein>
    <submittedName>
        <fullName evidence="5">Uncharacterized protein</fullName>
    </submittedName>
</protein>
<keyword evidence="6" id="KW-1185">Reference proteome</keyword>
<dbReference type="PANTHER" id="PTHR33018">
    <property type="entry name" value="OS10G0338966 PROTEIN-RELATED"/>
    <property type="match status" value="1"/>
</dbReference>
<dbReference type="Pfam" id="PF26133">
    <property type="entry name" value="DUF8039"/>
    <property type="match status" value="1"/>
</dbReference>
<evidence type="ECO:0000256" key="2">
    <source>
        <dbReference type="SAM" id="Phobius"/>
    </source>
</evidence>
<dbReference type="EMBL" id="KQ483565">
    <property type="protein sequence ID" value="KYP46201.1"/>
    <property type="molecule type" value="Genomic_DNA"/>
</dbReference>
<accession>A0A151RUI6</accession>
<dbReference type="InterPro" id="IPR025312">
    <property type="entry name" value="DUF4216"/>
</dbReference>
<evidence type="ECO:0000259" key="4">
    <source>
        <dbReference type="Pfam" id="PF26133"/>
    </source>
</evidence>
<name>A0A151RUI6_CAJCA</name>
<evidence type="ECO:0000256" key="1">
    <source>
        <dbReference type="SAM" id="MobiDB-lite"/>
    </source>
</evidence>
<dbReference type="OMA" id="WITIDDW"/>
<dbReference type="PANTHER" id="PTHR33018:SF34">
    <property type="entry name" value="OS02G0472350 PROTEIN"/>
    <property type="match status" value="1"/>
</dbReference>
<dbReference type="Gramene" id="C.cajan_32437.t">
    <property type="protein sequence ID" value="C.cajan_32437.t"/>
    <property type="gene ID" value="C.cajan_32437"/>
</dbReference>
<evidence type="ECO:0000313" key="5">
    <source>
        <dbReference type="EMBL" id="KYP46201.1"/>
    </source>
</evidence>
<organism evidence="5 6">
    <name type="scientific">Cajanus cajan</name>
    <name type="common">Pigeon pea</name>
    <name type="synonym">Cajanus indicus</name>
    <dbReference type="NCBI Taxonomy" id="3821"/>
    <lineage>
        <taxon>Eukaryota</taxon>
        <taxon>Viridiplantae</taxon>
        <taxon>Streptophyta</taxon>
        <taxon>Embryophyta</taxon>
        <taxon>Tracheophyta</taxon>
        <taxon>Spermatophyta</taxon>
        <taxon>Magnoliopsida</taxon>
        <taxon>eudicotyledons</taxon>
        <taxon>Gunneridae</taxon>
        <taxon>Pentapetalae</taxon>
        <taxon>rosids</taxon>
        <taxon>fabids</taxon>
        <taxon>Fabales</taxon>
        <taxon>Fabaceae</taxon>
        <taxon>Papilionoideae</taxon>
        <taxon>50 kb inversion clade</taxon>
        <taxon>NPAAA clade</taxon>
        <taxon>indigoferoid/millettioid clade</taxon>
        <taxon>Phaseoleae</taxon>
        <taxon>Cajanus</taxon>
    </lineage>
</organism>
<proteinExistence type="predicted"/>
<feature type="transmembrane region" description="Helical" evidence="2">
    <location>
        <begin position="416"/>
        <end position="437"/>
    </location>
</feature>
<keyword evidence="2" id="KW-0472">Membrane</keyword>
<feature type="domain" description="DUF8039" evidence="4">
    <location>
        <begin position="334"/>
        <end position="410"/>
    </location>
</feature>
<keyword evidence="2" id="KW-1133">Transmembrane helix</keyword>
<reference evidence="5" key="1">
    <citation type="journal article" date="2012" name="Nat. Biotechnol.">
        <title>Draft genome sequence of pigeonpea (Cajanus cajan), an orphan legume crop of resource-poor farmers.</title>
        <authorList>
            <person name="Varshney R.K."/>
            <person name="Chen W."/>
            <person name="Li Y."/>
            <person name="Bharti A.K."/>
            <person name="Saxena R.K."/>
            <person name="Schlueter J.A."/>
            <person name="Donoghue M.T."/>
            <person name="Azam S."/>
            <person name="Fan G."/>
            <person name="Whaley A.M."/>
            <person name="Farmer A.D."/>
            <person name="Sheridan J."/>
            <person name="Iwata A."/>
            <person name="Tuteja R."/>
            <person name="Penmetsa R.V."/>
            <person name="Wu W."/>
            <person name="Upadhyaya H.D."/>
            <person name="Yang S.P."/>
            <person name="Shah T."/>
            <person name="Saxena K.B."/>
            <person name="Michael T."/>
            <person name="McCombie W.R."/>
            <person name="Yang B."/>
            <person name="Zhang G."/>
            <person name="Yang H."/>
            <person name="Wang J."/>
            <person name="Spillane C."/>
            <person name="Cook D.R."/>
            <person name="May G.D."/>
            <person name="Xu X."/>
            <person name="Jackson S.A."/>
        </authorList>
    </citation>
    <scope>NUCLEOTIDE SEQUENCE [LARGE SCALE GENOMIC DNA]</scope>
</reference>
<evidence type="ECO:0000259" key="3">
    <source>
        <dbReference type="Pfam" id="PF13952"/>
    </source>
</evidence>
<dbReference type="InterPro" id="IPR058352">
    <property type="entry name" value="DUF8039"/>
</dbReference>
<dbReference type="Proteomes" id="UP000075243">
    <property type="component" value="Unassembled WGS sequence"/>
</dbReference>
<feature type="compositionally biased region" description="Basic residues" evidence="1">
    <location>
        <begin position="122"/>
        <end position="136"/>
    </location>
</feature>
<gene>
    <name evidence="5" type="ORF">KK1_032193</name>
</gene>
<feature type="region of interest" description="Disordered" evidence="1">
    <location>
        <begin position="110"/>
        <end position="136"/>
    </location>
</feature>
<dbReference type="AlphaFoldDB" id="A0A151RUI6"/>
<keyword evidence="2" id="KW-0812">Transmembrane</keyword>
<sequence>MQNSGITLQAQSMHFSSKNDKNPVVASTSYYGVIEDIWEISYGAFKVPVFKCKWVDINIGVRTDEMGFTMVDLTKLGHKDEPFIMENQATQVFYVKDPIDERWSVVLQGSPAPTVPTSQATSKKKRKPTRMKSLARKRMKGPKISLDVDPTTRIVSGPNKAQFSSYLGTLARDKISILVPSWKEVPQTTKNMIWQDILNELEEQTSQGSFILEGRQDILITALRRPEHPGRVRTAGAGATISNYFGPLSKGSSLSKLSPQDFEALTQQIYVRVIQSLMSKYPNMSAQQSQDVPPVEVDHAMVARASTKGSCPTPSSATIVGNPFRGESHADISNQCELCIDEIPPRVVAIGRVYEGSLVIYHVPLTNDLVKVVVEQVRDSNAPVPVPTSEVQLVGQALQTFISWPRHFVRYISTTVYIFNLWFSLLIFLFTNTYFLLININI</sequence>
<feature type="domain" description="DUF4216" evidence="3">
    <location>
        <begin position="38"/>
        <end position="106"/>
    </location>
</feature>